<dbReference type="Pfam" id="PF00069">
    <property type="entry name" value="Pkinase"/>
    <property type="match status" value="1"/>
</dbReference>
<keyword evidence="2" id="KW-0808">Transferase</keyword>
<dbReference type="Proteomes" id="UP000093523">
    <property type="component" value="Unassembled WGS sequence"/>
</dbReference>
<evidence type="ECO:0000313" key="3">
    <source>
        <dbReference type="Proteomes" id="UP000093523"/>
    </source>
</evidence>
<dbReference type="GO" id="GO:0005524">
    <property type="term" value="F:ATP binding"/>
    <property type="evidence" value="ECO:0007669"/>
    <property type="project" value="InterPro"/>
</dbReference>
<dbReference type="SMART" id="SM00220">
    <property type="entry name" value="S_TKc"/>
    <property type="match status" value="1"/>
</dbReference>
<dbReference type="InterPro" id="IPR000719">
    <property type="entry name" value="Prot_kinase_dom"/>
</dbReference>
<dbReference type="Gene3D" id="1.10.510.10">
    <property type="entry name" value="Transferase(Phosphotransferase) domain 1"/>
    <property type="match status" value="1"/>
</dbReference>
<dbReference type="PROSITE" id="PS00108">
    <property type="entry name" value="PROTEIN_KINASE_ST"/>
    <property type="match status" value="1"/>
</dbReference>
<gene>
    <name evidence="2" type="ORF">A6E04_15865</name>
</gene>
<organism evidence="2 3">
    <name type="scientific">Aliivibrio logei</name>
    <name type="common">Vibrio logei</name>
    <dbReference type="NCBI Taxonomy" id="688"/>
    <lineage>
        <taxon>Bacteria</taxon>
        <taxon>Pseudomonadati</taxon>
        <taxon>Pseudomonadota</taxon>
        <taxon>Gammaproteobacteria</taxon>
        <taxon>Vibrionales</taxon>
        <taxon>Vibrionaceae</taxon>
        <taxon>Aliivibrio</taxon>
    </lineage>
</organism>
<dbReference type="EMBL" id="MAJU01000015">
    <property type="protein sequence ID" value="OCH19504.1"/>
    <property type="molecule type" value="Genomic_DNA"/>
</dbReference>
<proteinExistence type="predicted"/>
<evidence type="ECO:0000313" key="2">
    <source>
        <dbReference type="EMBL" id="OCH19504.1"/>
    </source>
</evidence>
<accession>A0A1B9NWC9</accession>
<dbReference type="InterPro" id="IPR011009">
    <property type="entry name" value="Kinase-like_dom_sf"/>
</dbReference>
<dbReference type="SUPFAM" id="SSF56112">
    <property type="entry name" value="Protein kinase-like (PK-like)"/>
    <property type="match status" value="1"/>
</dbReference>
<comment type="caution">
    <text evidence="2">The sequence shown here is derived from an EMBL/GenBank/DDBJ whole genome shotgun (WGS) entry which is preliminary data.</text>
</comment>
<keyword evidence="2" id="KW-0418">Kinase</keyword>
<name>A0A1B9NWC9_ALILO</name>
<reference evidence="2 3" key="1">
    <citation type="submission" date="2016-06" db="EMBL/GenBank/DDBJ databases">
        <authorList>
            <person name="Kjaerup R.B."/>
            <person name="Dalgaard T.S."/>
            <person name="Juul-Madsen H.R."/>
        </authorList>
    </citation>
    <scope>NUCLEOTIDE SEQUENCE [LARGE SCALE GENOMIC DNA]</scope>
    <source>
        <strain evidence="2 3">1S159</strain>
    </source>
</reference>
<sequence>MSKQQGSANEFINQLVVKAIEKKKKYEQALAEKNKPRLEHVLFSQFDVVETIESKNTKTTLYHLAKKGDADKQICCKVLNDNAPDYARSMFIAEATHLEISQHPSIAEFIKLGNEFDRPYFMYKWIKGESLSEKLTRHSNKGFRHDHVAWLIYQLAGALEYMHTKGVCHLDIKPSNIIVCEDDGIKLIDFGAAQYSGEGKEYSEASLSYASPLFLETGKSDPQDDVYSMALLTCCLFLGYSDHSDWKATLQQRKRPNQIPKSVWVLLRLIIKKPRGHKLTPIAFAQALAKIDIDAMRTNNHAPIFTRLRNADLVLRKENSFDPLRLGMFKYLEVALIASVIVITGAILSSYFVPSPVPVIGVSKIKPAQTAAFLTKPPWEITTALDNSAVDLLALAPYREAVNVKNNQIERWYNEEKDNLMKRRDSEERQRRELTTIRKDMVALNEHLNRNSVMSSSVNRRITKLMKGLNNLMLERQKFSYPIGPEDQALANIIMSGDSKDAEKYLRTEWMKTQAESYFYAYVLPKEVLGKVIDSVNTHAQNHFYSKAIDEIEHAITLFGDTVELTSKKTELIIQRSEYVLFGTVTGELIFESDKLNTALSDLHQNAPSRFKEVSVLLKKLARESLEQSFQQDVPADGALAIEKALNTYQKQVTIS</sequence>
<dbReference type="OrthoDB" id="9801841at2"/>
<dbReference type="GO" id="GO:0004672">
    <property type="term" value="F:protein kinase activity"/>
    <property type="evidence" value="ECO:0007669"/>
    <property type="project" value="InterPro"/>
</dbReference>
<protein>
    <submittedName>
        <fullName evidence="2">Protein kinase</fullName>
    </submittedName>
</protein>
<dbReference type="PANTHER" id="PTHR24347">
    <property type="entry name" value="SERINE/THREONINE-PROTEIN KINASE"/>
    <property type="match status" value="1"/>
</dbReference>
<dbReference type="AlphaFoldDB" id="A0A1B9NWC9"/>
<dbReference type="STRING" id="688.A6E04_15865"/>
<feature type="domain" description="Protein kinase" evidence="1">
    <location>
        <begin position="46"/>
        <end position="304"/>
    </location>
</feature>
<dbReference type="RefSeq" id="WP_023604323.1">
    <property type="nucleotide sequence ID" value="NZ_CAWMPN010000015.1"/>
</dbReference>
<dbReference type="InterPro" id="IPR008271">
    <property type="entry name" value="Ser/Thr_kinase_AS"/>
</dbReference>
<dbReference type="PROSITE" id="PS50011">
    <property type="entry name" value="PROTEIN_KINASE_DOM"/>
    <property type="match status" value="1"/>
</dbReference>
<evidence type="ECO:0000259" key="1">
    <source>
        <dbReference type="PROSITE" id="PS50011"/>
    </source>
</evidence>